<organism evidence="1">
    <name type="scientific">marine sediment metagenome</name>
    <dbReference type="NCBI Taxonomy" id="412755"/>
    <lineage>
        <taxon>unclassified sequences</taxon>
        <taxon>metagenomes</taxon>
        <taxon>ecological metagenomes</taxon>
    </lineage>
</organism>
<dbReference type="EMBL" id="LAZR01000297">
    <property type="protein sequence ID" value="KKN76320.1"/>
    <property type="molecule type" value="Genomic_DNA"/>
</dbReference>
<sequence length="58" mass="7156">MSYKETAELMRETEQRIIKDVLDDLREVMGWSKNELPFDSETNIRLKRKEKKWEARRK</sequence>
<gene>
    <name evidence="1" type="ORF">LCGC14_0371720</name>
</gene>
<protein>
    <submittedName>
        <fullName evidence="1">Uncharacterized protein</fullName>
    </submittedName>
</protein>
<accession>A0A0F9T559</accession>
<proteinExistence type="predicted"/>
<dbReference type="AlphaFoldDB" id="A0A0F9T559"/>
<evidence type="ECO:0000313" key="1">
    <source>
        <dbReference type="EMBL" id="KKN76320.1"/>
    </source>
</evidence>
<comment type="caution">
    <text evidence="1">The sequence shown here is derived from an EMBL/GenBank/DDBJ whole genome shotgun (WGS) entry which is preliminary data.</text>
</comment>
<name>A0A0F9T559_9ZZZZ</name>
<reference evidence="1" key="1">
    <citation type="journal article" date="2015" name="Nature">
        <title>Complex archaea that bridge the gap between prokaryotes and eukaryotes.</title>
        <authorList>
            <person name="Spang A."/>
            <person name="Saw J.H."/>
            <person name="Jorgensen S.L."/>
            <person name="Zaremba-Niedzwiedzka K."/>
            <person name="Martijn J."/>
            <person name="Lind A.E."/>
            <person name="van Eijk R."/>
            <person name="Schleper C."/>
            <person name="Guy L."/>
            <person name="Ettema T.J."/>
        </authorList>
    </citation>
    <scope>NUCLEOTIDE SEQUENCE</scope>
</reference>